<evidence type="ECO:0000256" key="4">
    <source>
        <dbReference type="ARBA" id="ARBA00022722"/>
    </source>
</evidence>
<dbReference type="Pfam" id="PF18211">
    <property type="entry name" value="Csm1_B"/>
    <property type="match status" value="1"/>
</dbReference>
<evidence type="ECO:0000256" key="5">
    <source>
        <dbReference type="ARBA" id="ARBA00022741"/>
    </source>
</evidence>
<evidence type="ECO:0000256" key="3">
    <source>
        <dbReference type="ARBA" id="ARBA00022679"/>
    </source>
</evidence>
<dbReference type="InterPro" id="IPR041062">
    <property type="entry name" value="Csm1_B"/>
</dbReference>
<dbReference type="PANTHER" id="PTHR36528:SF1">
    <property type="entry name" value="CRISPR SYSTEM SINGLE-STRAND-SPECIFIC DEOXYRIBONUCLEASE CAS10_CSM1 (SUBTYPE III-A)"/>
    <property type="match status" value="1"/>
</dbReference>
<keyword evidence="7" id="KW-0378">Hydrolase</keyword>
<protein>
    <recommendedName>
        <fullName evidence="2">CRISPR system single-strand-specific deoxyribonuclease Cas10/Csm1 (subtype III-A)</fullName>
    </recommendedName>
    <alternativeName>
        <fullName evidence="11">Cyclic oligoadenylate synthase</fullName>
    </alternativeName>
</protein>
<keyword evidence="14" id="KW-1185">Reference proteome</keyword>
<gene>
    <name evidence="13" type="ORF">NCTC12872_00348</name>
</gene>
<keyword evidence="9" id="KW-0067">ATP-binding</keyword>
<dbReference type="InterPro" id="IPR000160">
    <property type="entry name" value="GGDEF_dom"/>
</dbReference>
<evidence type="ECO:0000256" key="9">
    <source>
        <dbReference type="ARBA" id="ARBA00022840"/>
    </source>
</evidence>
<dbReference type="GO" id="GO:0004527">
    <property type="term" value="F:exonuclease activity"/>
    <property type="evidence" value="ECO:0007669"/>
    <property type="project" value="UniProtKB-KW"/>
</dbReference>
<comment type="similarity">
    <text evidence="1">Belongs to the CRISPR-associated Cas10/Csm1 family.</text>
</comment>
<keyword evidence="8" id="KW-0269">Exonuclease</keyword>
<feature type="domain" description="GGDEF" evidence="12">
    <location>
        <begin position="616"/>
        <end position="753"/>
    </location>
</feature>
<dbReference type="InterPro" id="IPR043128">
    <property type="entry name" value="Rev_trsase/Diguanyl_cyclase"/>
</dbReference>
<keyword evidence="10" id="KW-0051">Antiviral defense</keyword>
<dbReference type="GO" id="GO:0051607">
    <property type="term" value="P:defense response to virus"/>
    <property type="evidence" value="ECO:0007669"/>
    <property type="project" value="UniProtKB-KW"/>
</dbReference>
<evidence type="ECO:0000256" key="8">
    <source>
        <dbReference type="ARBA" id="ARBA00022839"/>
    </source>
</evidence>
<evidence type="ECO:0000313" key="13">
    <source>
        <dbReference type="EMBL" id="SUB58386.1"/>
    </source>
</evidence>
<evidence type="ECO:0000256" key="11">
    <source>
        <dbReference type="ARBA" id="ARBA00032922"/>
    </source>
</evidence>
<dbReference type="Proteomes" id="UP000255417">
    <property type="component" value="Unassembled WGS sequence"/>
</dbReference>
<proteinExistence type="inferred from homology"/>
<keyword evidence="6" id="KW-0255">Endonuclease</keyword>
<organism evidence="13 14">
    <name type="scientific">Phocoenobacter uteri</name>
    <dbReference type="NCBI Taxonomy" id="146806"/>
    <lineage>
        <taxon>Bacteria</taxon>
        <taxon>Pseudomonadati</taxon>
        <taxon>Pseudomonadota</taxon>
        <taxon>Gammaproteobacteria</taxon>
        <taxon>Pasteurellales</taxon>
        <taxon>Pasteurellaceae</taxon>
        <taxon>Phocoenobacter</taxon>
    </lineage>
</organism>
<evidence type="ECO:0000256" key="10">
    <source>
        <dbReference type="ARBA" id="ARBA00023118"/>
    </source>
</evidence>
<dbReference type="NCBIfam" id="TIGR02578">
    <property type="entry name" value="cas_TM1811_Csm1"/>
    <property type="match status" value="1"/>
</dbReference>
<dbReference type="Pfam" id="PF22335">
    <property type="entry name" value="Cas10-Cmr2_palm2"/>
    <property type="match status" value="1"/>
</dbReference>
<dbReference type="PROSITE" id="PS50887">
    <property type="entry name" value="GGDEF"/>
    <property type="match status" value="1"/>
</dbReference>
<evidence type="ECO:0000259" key="12">
    <source>
        <dbReference type="PROSITE" id="PS50887"/>
    </source>
</evidence>
<dbReference type="PANTHER" id="PTHR36528">
    <property type="entry name" value="CRISPR SYSTEM SINGLE-STRAND-SPECIFIC DEOXYRIBONUCLEASE CAS10/CSM1 (SUBTYPE III-A)"/>
    <property type="match status" value="1"/>
</dbReference>
<name>A0A379C9M3_9PAST</name>
<keyword evidence="4" id="KW-0540">Nuclease</keyword>
<evidence type="ECO:0000313" key="14">
    <source>
        <dbReference type="Proteomes" id="UP000255417"/>
    </source>
</evidence>
<accession>A0A379C9M3</accession>
<dbReference type="GO" id="GO:0005524">
    <property type="term" value="F:ATP binding"/>
    <property type="evidence" value="ECO:0007669"/>
    <property type="project" value="UniProtKB-KW"/>
</dbReference>
<dbReference type="AlphaFoldDB" id="A0A379C9M3"/>
<evidence type="ECO:0000256" key="7">
    <source>
        <dbReference type="ARBA" id="ARBA00022801"/>
    </source>
</evidence>
<reference evidence="13 14" key="1">
    <citation type="submission" date="2018-06" db="EMBL/GenBank/DDBJ databases">
        <authorList>
            <consortium name="Pathogen Informatics"/>
            <person name="Doyle S."/>
        </authorList>
    </citation>
    <scope>NUCLEOTIDE SEQUENCE [LARGE SCALE GENOMIC DNA]</scope>
    <source>
        <strain evidence="13 14">NCTC12872</strain>
    </source>
</reference>
<dbReference type="GO" id="GO:0004519">
    <property type="term" value="F:endonuclease activity"/>
    <property type="evidence" value="ECO:0007669"/>
    <property type="project" value="UniProtKB-KW"/>
</dbReference>
<dbReference type="GO" id="GO:0016740">
    <property type="term" value="F:transferase activity"/>
    <property type="evidence" value="ECO:0007669"/>
    <property type="project" value="UniProtKB-KW"/>
</dbReference>
<keyword evidence="3" id="KW-0808">Transferase</keyword>
<sequence>MTTLISASCRVAFAAMIHDLGKLAERGKLPISKDQLNSHKTLYCPFNQEGQYHSHIHSAYTGFAIDQIEHLLPDLISQNTLPFISRGDQKGIEITDSIINAAAAHHKPDSFLQWIIATADRVASGFERDTFEKYNRADSGKNHYQARLLSLFEQISLNSDRKVETHRDLKKVYPLKPLSPESIFPIDIEVTPKEDEQAQAEYLALWNEFCKGLEKIPSSHKKQWDLWLDHFDTAYQCFASCIPSATAFGVKPEVSLYDHSKATAALATALWRWHNDNNLVDETQITELKNRDKSWNKNKFLLIQGDFFGIQDFIFSGGSESNKQAAKLLRGRSFQVSLFTELAALKVLQKLALPSTSQILNAAGKFLIVAPNTEQVHQALDEVKQEINQWFIDNTFGLAGLGIATQEASCNDFLIGNFSQLQKKLFEQLETVKLQRFDLTQLEKNVQNVNYPYGCCELNQYFPAESETNKRALISQDQINIGKFLVEKDRLIICDSDTEITDDMRTQSLKLSIFGYKVIFTSDEEHSGKFGKFDIHRFWDFSLPKDLKTSVWNGYARRYINGYVMTFNGIEKSEKELGKYPNVDEVIVKGNVKTFDYLACEDRIFDSQMEQYIGQPALMTLKGDVDNLGLIFQKGLENATFAKMTTLSRQMNQFFSLWLPAYCNENKANIYTVFAGGDDFFLIGSWHSTQEVVFEMQKQFKKYVADNEEIHFSAGMVMTKVGYPVPRLGELAEETLEKSKAEEGKNAVTIFDSSISWNAWENLIKLEEEIERLAKDYNISTSYLYSLINLSKQAELAKIDKNLTATMWRSHFYYKTARYVIDKLKKEEKEQALKYITCSLGNNGIEKYGQCFQIPLFNYFYKRR</sequence>
<evidence type="ECO:0000256" key="2">
    <source>
        <dbReference type="ARBA" id="ARBA00014333"/>
    </source>
</evidence>
<dbReference type="InterPro" id="IPR054767">
    <property type="entry name" value="Cas10-Cmr2_palm2"/>
</dbReference>
<dbReference type="EMBL" id="UGTA01000001">
    <property type="protein sequence ID" value="SUB58386.1"/>
    <property type="molecule type" value="Genomic_DNA"/>
</dbReference>
<dbReference type="RefSeq" id="WP_245942667.1">
    <property type="nucleotide sequence ID" value="NZ_LWIF01000001.1"/>
</dbReference>
<keyword evidence="5" id="KW-0547">Nucleotide-binding</keyword>
<dbReference type="InterPro" id="IPR013408">
    <property type="entry name" value="Cas10/Csm1"/>
</dbReference>
<evidence type="ECO:0000256" key="6">
    <source>
        <dbReference type="ARBA" id="ARBA00022759"/>
    </source>
</evidence>
<dbReference type="InterPro" id="IPR052117">
    <property type="entry name" value="Cas10/Csm1_subtype-III-A"/>
</dbReference>
<evidence type="ECO:0000256" key="1">
    <source>
        <dbReference type="ARBA" id="ARBA00005700"/>
    </source>
</evidence>
<dbReference type="Gene3D" id="3.30.70.270">
    <property type="match status" value="1"/>
</dbReference>